<evidence type="ECO:0000313" key="3">
    <source>
        <dbReference type="Proteomes" id="UP000070700"/>
    </source>
</evidence>
<feature type="region of interest" description="Disordered" evidence="1">
    <location>
        <begin position="149"/>
        <end position="180"/>
    </location>
</feature>
<feature type="compositionally biased region" description="Low complexity" evidence="1">
    <location>
        <begin position="336"/>
        <end position="348"/>
    </location>
</feature>
<organism evidence="2 3">
    <name type="scientific">Mollisia scopiformis</name>
    <name type="common">Conifer needle endophyte fungus</name>
    <name type="synonym">Phialocephala scopiformis</name>
    <dbReference type="NCBI Taxonomy" id="149040"/>
    <lineage>
        <taxon>Eukaryota</taxon>
        <taxon>Fungi</taxon>
        <taxon>Dikarya</taxon>
        <taxon>Ascomycota</taxon>
        <taxon>Pezizomycotina</taxon>
        <taxon>Leotiomycetes</taxon>
        <taxon>Helotiales</taxon>
        <taxon>Mollisiaceae</taxon>
        <taxon>Mollisia</taxon>
    </lineage>
</organism>
<dbReference type="GeneID" id="28823375"/>
<gene>
    <name evidence="2" type="ORF">LY89DRAFT_677052</name>
</gene>
<dbReference type="OrthoDB" id="5403157at2759"/>
<evidence type="ECO:0000313" key="2">
    <source>
        <dbReference type="EMBL" id="KUJ08163.1"/>
    </source>
</evidence>
<proteinExistence type="predicted"/>
<sequence>MASRSFKPASYLASAAQAAPNRSPRPSFTRTSSASSTGSEDSLLATLRSMKIVDKGGESSTAVFFSSIVAGLQLCPSLPKSVWSASWPASTQREWRYTTTTLRCTALHYPAATYASQRLGKGDWGGSGIHEDGCRSGYRADANFSYQIDNHSSSSSLSRQLREETPGRKRSQPIAIELPHKEQVYTPLSARGDLPGGYFPNYEDVPRIYRSHPFGETKSKSESPITSASSSLMSSPASETTPRGGPGLMSPAFGPLSPSIPEPLVKPMGKYHPANYKSPANTQVSTPTSAPRLLPPTNLSMPTTNKRNTRDRPAHGHERKNSDIKRKLQQYQKDMIAQARSAASSSIAGTMRGERKEPNSPKLQPAGSPGPITPFELEDLDNEGYIDAGHRARQALDRDRQNTMNTLQNFNS</sequence>
<feature type="region of interest" description="Disordered" evidence="1">
    <location>
        <begin position="213"/>
        <end position="412"/>
    </location>
</feature>
<feature type="compositionally biased region" description="Polar residues" evidence="1">
    <location>
        <begin position="297"/>
        <end position="306"/>
    </location>
</feature>
<dbReference type="RefSeq" id="XP_018062518.1">
    <property type="nucleotide sequence ID" value="XM_018213649.1"/>
</dbReference>
<accession>A0A132B7D8</accession>
<dbReference type="KEGG" id="psco:LY89DRAFT_677052"/>
<feature type="compositionally biased region" description="Basic and acidic residues" evidence="1">
    <location>
        <begin position="308"/>
        <end position="326"/>
    </location>
</feature>
<protein>
    <submittedName>
        <fullName evidence="2">Uncharacterized protein</fullName>
    </submittedName>
</protein>
<evidence type="ECO:0000256" key="1">
    <source>
        <dbReference type="SAM" id="MobiDB-lite"/>
    </source>
</evidence>
<dbReference type="EMBL" id="KQ947436">
    <property type="protein sequence ID" value="KUJ08163.1"/>
    <property type="molecule type" value="Genomic_DNA"/>
</dbReference>
<dbReference type="AlphaFoldDB" id="A0A132B7D8"/>
<feature type="compositionally biased region" description="Low complexity" evidence="1">
    <location>
        <begin position="223"/>
        <end position="238"/>
    </location>
</feature>
<keyword evidence="3" id="KW-1185">Reference proteome</keyword>
<feature type="compositionally biased region" description="Polar residues" evidence="1">
    <location>
        <begin position="278"/>
        <end position="289"/>
    </location>
</feature>
<dbReference type="InParanoid" id="A0A132B7D8"/>
<name>A0A132B7D8_MOLSC</name>
<reference evidence="2 3" key="1">
    <citation type="submission" date="2015-10" db="EMBL/GenBank/DDBJ databases">
        <title>Full genome of DAOMC 229536 Phialocephala scopiformis, a fungal endophyte of spruce producing the potent anti-insectan compound rugulosin.</title>
        <authorList>
            <consortium name="DOE Joint Genome Institute"/>
            <person name="Walker A.K."/>
            <person name="Frasz S.L."/>
            <person name="Seifert K.A."/>
            <person name="Miller J.D."/>
            <person name="Mondo S.J."/>
            <person name="Labutti K."/>
            <person name="Lipzen A."/>
            <person name="Dockter R."/>
            <person name="Kennedy M."/>
            <person name="Grigoriev I.V."/>
            <person name="Spatafora J.W."/>
        </authorList>
    </citation>
    <scope>NUCLEOTIDE SEQUENCE [LARGE SCALE GENOMIC DNA]</scope>
    <source>
        <strain evidence="2 3">CBS 120377</strain>
    </source>
</reference>
<feature type="region of interest" description="Disordered" evidence="1">
    <location>
        <begin position="1"/>
        <end position="40"/>
    </location>
</feature>
<dbReference type="Proteomes" id="UP000070700">
    <property type="component" value="Unassembled WGS sequence"/>
</dbReference>
<feature type="compositionally biased region" description="Basic and acidic residues" evidence="1">
    <location>
        <begin position="388"/>
        <end position="401"/>
    </location>
</feature>
<feature type="compositionally biased region" description="Polar residues" evidence="1">
    <location>
        <begin position="402"/>
        <end position="412"/>
    </location>
</feature>
<feature type="compositionally biased region" description="Low complexity" evidence="1">
    <location>
        <begin position="9"/>
        <end position="40"/>
    </location>
</feature>